<name>A0A2H0N1Z4_9BACT</name>
<sequence>MSRRPGARRIAGRVNADFLPVTSSRDDFLRDTDEFRVFDNAMRKEVDKLLISVKKEGDNKANLQASRVLKDAMHLVGNAMRRRKELFPAAQVPFGEADAVSSKQGYDVSQATYVDAGSQLDSTLANRLGIDKKKKQARGRPSAVLGDKSVIRHLRVANMDVAVRMEHLGADEDESLRSGGIIFLNLDHPLYTLYRDNDELLSLHLTRVLTKEITLSIGDVSAPQAFAIQSELLTDALRRKRKSI</sequence>
<comment type="caution">
    <text evidence="1">The sequence shown here is derived from an EMBL/GenBank/DDBJ whole genome shotgun (WGS) entry which is preliminary data.</text>
</comment>
<evidence type="ECO:0000313" key="2">
    <source>
        <dbReference type="Proteomes" id="UP000229782"/>
    </source>
</evidence>
<protein>
    <submittedName>
        <fullName evidence="1">Uncharacterized protein</fullName>
    </submittedName>
</protein>
<proteinExistence type="predicted"/>
<dbReference type="Proteomes" id="UP000229782">
    <property type="component" value="Unassembled WGS sequence"/>
</dbReference>
<reference evidence="1 2" key="1">
    <citation type="submission" date="2017-09" db="EMBL/GenBank/DDBJ databases">
        <title>Depth-based differentiation of microbial function through sediment-hosted aquifers and enrichment of novel symbionts in the deep terrestrial subsurface.</title>
        <authorList>
            <person name="Probst A.J."/>
            <person name="Ladd B."/>
            <person name="Jarett J.K."/>
            <person name="Geller-Mcgrath D.E."/>
            <person name="Sieber C.M."/>
            <person name="Emerson J.B."/>
            <person name="Anantharaman K."/>
            <person name="Thomas B.C."/>
            <person name="Malmstrom R."/>
            <person name="Stieglmeier M."/>
            <person name="Klingl A."/>
            <person name="Woyke T."/>
            <person name="Ryan C.M."/>
            <person name="Banfield J.F."/>
        </authorList>
    </citation>
    <scope>NUCLEOTIDE SEQUENCE [LARGE SCALE GENOMIC DNA]</scope>
    <source>
        <strain evidence="1">CG11_big_fil_rev_8_21_14_0_20_43_7</strain>
    </source>
</reference>
<dbReference type="AlphaFoldDB" id="A0A2H0N1Z4"/>
<gene>
    <name evidence="1" type="ORF">COV60_03130</name>
</gene>
<dbReference type="EMBL" id="PCWM01000075">
    <property type="protein sequence ID" value="PIR02908.1"/>
    <property type="molecule type" value="Genomic_DNA"/>
</dbReference>
<evidence type="ECO:0000313" key="1">
    <source>
        <dbReference type="EMBL" id="PIR02908.1"/>
    </source>
</evidence>
<organism evidence="1 2">
    <name type="scientific">Candidatus Magasanikbacteria bacterium CG11_big_fil_rev_8_21_14_0_20_43_7</name>
    <dbReference type="NCBI Taxonomy" id="1974654"/>
    <lineage>
        <taxon>Bacteria</taxon>
        <taxon>Candidatus Magasanikiibacteriota</taxon>
    </lineage>
</organism>
<accession>A0A2H0N1Z4</accession>